<feature type="region of interest" description="Disordered" evidence="1">
    <location>
        <begin position="105"/>
        <end position="152"/>
    </location>
</feature>
<evidence type="ECO:0000313" key="3">
    <source>
        <dbReference type="Proteomes" id="UP001597368"/>
    </source>
</evidence>
<evidence type="ECO:0000313" key="2">
    <source>
        <dbReference type="EMBL" id="MFD1933778.1"/>
    </source>
</evidence>
<dbReference type="RefSeq" id="WP_379573815.1">
    <property type="nucleotide sequence ID" value="NZ_JBHUFV010000033.1"/>
</dbReference>
<sequence>MGTKGTRPRDGEGCHLPAVVTFTPGTVHRLVNADGRLRIVVVMQNSGLPEAGDAVFTFPPEILRDPGRYGQAATVTDAEGARRRRDLAIEGFLRLRDGESLEDFHRAAGRDGGRRRAAGQPTWTTGRRPASGSAWRSTSRVRGGMSPPPKTR</sequence>
<gene>
    <name evidence="2" type="ORF">ACFSKW_20150</name>
</gene>
<keyword evidence="3" id="KW-1185">Reference proteome</keyword>
<evidence type="ECO:0008006" key="4">
    <source>
        <dbReference type="Google" id="ProtNLM"/>
    </source>
</evidence>
<protein>
    <recommendedName>
        <fullName evidence="4">Cupin domain-containing protein</fullName>
    </recommendedName>
</protein>
<dbReference type="EMBL" id="JBHUFV010000033">
    <property type="protein sequence ID" value="MFD1933778.1"/>
    <property type="molecule type" value="Genomic_DNA"/>
</dbReference>
<organism evidence="2 3">
    <name type="scientific">Nonomuraea mangrovi</name>
    <dbReference type="NCBI Taxonomy" id="2316207"/>
    <lineage>
        <taxon>Bacteria</taxon>
        <taxon>Bacillati</taxon>
        <taxon>Actinomycetota</taxon>
        <taxon>Actinomycetes</taxon>
        <taxon>Streptosporangiales</taxon>
        <taxon>Streptosporangiaceae</taxon>
        <taxon>Nonomuraea</taxon>
    </lineage>
</organism>
<feature type="compositionally biased region" description="Basic and acidic residues" evidence="1">
    <location>
        <begin position="105"/>
        <end position="114"/>
    </location>
</feature>
<comment type="caution">
    <text evidence="2">The sequence shown here is derived from an EMBL/GenBank/DDBJ whole genome shotgun (WGS) entry which is preliminary data.</text>
</comment>
<proteinExistence type="predicted"/>
<dbReference type="Proteomes" id="UP001597368">
    <property type="component" value="Unassembled WGS sequence"/>
</dbReference>
<name>A0ABW4SX70_9ACTN</name>
<accession>A0ABW4SX70</accession>
<evidence type="ECO:0000256" key="1">
    <source>
        <dbReference type="SAM" id="MobiDB-lite"/>
    </source>
</evidence>
<reference evidence="3" key="1">
    <citation type="journal article" date="2019" name="Int. J. Syst. Evol. Microbiol.">
        <title>The Global Catalogue of Microorganisms (GCM) 10K type strain sequencing project: providing services to taxonomists for standard genome sequencing and annotation.</title>
        <authorList>
            <consortium name="The Broad Institute Genomics Platform"/>
            <consortium name="The Broad Institute Genome Sequencing Center for Infectious Disease"/>
            <person name="Wu L."/>
            <person name="Ma J."/>
        </authorList>
    </citation>
    <scope>NUCLEOTIDE SEQUENCE [LARGE SCALE GENOMIC DNA]</scope>
    <source>
        <strain evidence="3">ICMP 6774ER</strain>
    </source>
</reference>